<dbReference type="InParanoid" id="A0A7F5R7Y6"/>
<dbReference type="Pfam" id="PF25082">
    <property type="entry name" value="GIPC1_GH2"/>
    <property type="match status" value="1"/>
</dbReference>
<dbReference type="InterPro" id="IPR017379">
    <property type="entry name" value="GIPC1/2/3"/>
</dbReference>
<gene>
    <name evidence="3" type="primary">LOC108744309</name>
</gene>
<organism evidence="2 3">
    <name type="scientific">Agrilus planipennis</name>
    <name type="common">Emerald ash borer</name>
    <name type="synonym">Agrilus marcopoli</name>
    <dbReference type="NCBI Taxonomy" id="224129"/>
    <lineage>
        <taxon>Eukaryota</taxon>
        <taxon>Metazoa</taxon>
        <taxon>Ecdysozoa</taxon>
        <taxon>Arthropoda</taxon>
        <taxon>Hexapoda</taxon>
        <taxon>Insecta</taxon>
        <taxon>Pterygota</taxon>
        <taxon>Neoptera</taxon>
        <taxon>Endopterygota</taxon>
        <taxon>Coleoptera</taxon>
        <taxon>Polyphaga</taxon>
        <taxon>Elateriformia</taxon>
        <taxon>Buprestoidea</taxon>
        <taxon>Buprestidae</taxon>
        <taxon>Agrilinae</taxon>
        <taxon>Agrilus</taxon>
    </lineage>
</organism>
<feature type="domain" description="GIPC GH2" evidence="1">
    <location>
        <begin position="2"/>
        <end position="69"/>
    </location>
</feature>
<dbReference type="InterPro" id="IPR055349">
    <property type="entry name" value="GH2_GIPC"/>
</dbReference>
<protein>
    <submittedName>
        <fullName evidence="3">PDZ domain-containing protein GIPC2</fullName>
    </submittedName>
</protein>
<keyword evidence="2" id="KW-1185">Reference proteome</keyword>
<dbReference type="RefSeq" id="XP_025832082.1">
    <property type="nucleotide sequence ID" value="XM_025976297.1"/>
</dbReference>
<dbReference type="PANTHER" id="PTHR12259:SF1">
    <property type="entry name" value="GH21964P"/>
    <property type="match status" value="1"/>
</dbReference>
<evidence type="ECO:0000259" key="1">
    <source>
        <dbReference type="Pfam" id="PF25082"/>
    </source>
</evidence>
<sequence>MDAGVEKINSILESFMGINDTDLATQIWEKGEGRTNSMEFAEAIDNSDLEELGFTDDLIIELWGAITDARAGRL</sequence>
<evidence type="ECO:0000313" key="3">
    <source>
        <dbReference type="RefSeq" id="XP_025832082.1"/>
    </source>
</evidence>
<dbReference type="PANTHER" id="PTHR12259">
    <property type="entry name" value="RGS-GAIP INTERACTING PROTEIN GIPC"/>
    <property type="match status" value="1"/>
</dbReference>
<evidence type="ECO:0000313" key="2">
    <source>
        <dbReference type="Proteomes" id="UP000192223"/>
    </source>
</evidence>
<accession>A0A7F5R7Y6</accession>
<reference evidence="3" key="1">
    <citation type="submission" date="2025-08" db="UniProtKB">
        <authorList>
            <consortium name="RefSeq"/>
        </authorList>
    </citation>
    <scope>IDENTIFICATION</scope>
    <source>
        <tissue evidence="3">Entire body</tissue>
    </source>
</reference>
<dbReference type="OrthoDB" id="6509831at2759"/>
<dbReference type="GeneID" id="108744309"/>
<dbReference type="AlphaFoldDB" id="A0A7F5R7Y6"/>
<dbReference type="KEGG" id="apln:108744309"/>
<dbReference type="CDD" id="cd21180">
    <property type="entry name" value="GH2_GIPC"/>
    <property type="match status" value="1"/>
</dbReference>
<dbReference type="Proteomes" id="UP000192223">
    <property type="component" value="Unplaced"/>
</dbReference>
<proteinExistence type="predicted"/>
<name>A0A7F5R7Y6_AGRPL</name>